<accession>A0A6J8CIZ1</accession>
<evidence type="ECO:0008006" key="3">
    <source>
        <dbReference type="Google" id="ProtNLM"/>
    </source>
</evidence>
<dbReference type="EMBL" id="CACVKT020005453">
    <property type="protein sequence ID" value="CAC5395259.1"/>
    <property type="molecule type" value="Genomic_DNA"/>
</dbReference>
<reference evidence="1 2" key="1">
    <citation type="submission" date="2020-06" db="EMBL/GenBank/DDBJ databases">
        <authorList>
            <person name="Li R."/>
            <person name="Bekaert M."/>
        </authorList>
    </citation>
    <scope>NUCLEOTIDE SEQUENCE [LARGE SCALE GENOMIC DNA]</scope>
    <source>
        <strain evidence="2">wild</strain>
    </source>
</reference>
<keyword evidence="2" id="KW-1185">Reference proteome</keyword>
<protein>
    <recommendedName>
        <fullName evidence="3">BEN domain-containing protein</fullName>
    </recommendedName>
</protein>
<dbReference type="OrthoDB" id="6149215at2759"/>
<sequence>MDKNFKKWSRAVWREADQEEEGVVPSIWNSVSEDVVMWPRGINAIRAMKELRHPDKKWECFELIKVKITSDSRTECDEFDITTTAEVSDEESENELEMGKRIQKKKTYDEFVTGTCLINKKYIMQIGGKDYKEHLNKAMQRCLTNKLMSVMNMKGKKNKEAFGDSNLFKIIRDAVLACHTEATETKVIEQCSNYLKYAPWREGGVKPKE</sequence>
<organism evidence="1 2">
    <name type="scientific">Mytilus coruscus</name>
    <name type="common">Sea mussel</name>
    <dbReference type="NCBI Taxonomy" id="42192"/>
    <lineage>
        <taxon>Eukaryota</taxon>
        <taxon>Metazoa</taxon>
        <taxon>Spiralia</taxon>
        <taxon>Lophotrochozoa</taxon>
        <taxon>Mollusca</taxon>
        <taxon>Bivalvia</taxon>
        <taxon>Autobranchia</taxon>
        <taxon>Pteriomorphia</taxon>
        <taxon>Mytilida</taxon>
        <taxon>Mytiloidea</taxon>
        <taxon>Mytilidae</taxon>
        <taxon>Mytilinae</taxon>
        <taxon>Mytilus</taxon>
    </lineage>
</organism>
<proteinExistence type="predicted"/>
<gene>
    <name evidence="1" type="ORF">MCOR_29944</name>
</gene>
<dbReference type="Proteomes" id="UP000507470">
    <property type="component" value="Unassembled WGS sequence"/>
</dbReference>
<evidence type="ECO:0000313" key="2">
    <source>
        <dbReference type="Proteomes" id="UP000507470"/>
    </source>
</evidence>
<dbReference type="AlphaFoldDB" id="A0A6J8CIZ1"/>
<name>A0A6J8CIZ1_MYTCO</name>
<evidence type="ECO:0000313" key="1">
    <source>
        <dbReference type="EMBL" id="CAC5395259.1"/>
    </source>
</evidence>